<dbReference type="InterPro" id="IPR027417">
    <property type="entry name" value="P-loop_NTPase"/>
</dbReference>
<dbReference type="OrthoDB" id="1441538at2"/>
<evidence type="ECO:0008006" key="3">
    <source>
        <dbReference type="Google" id="ProtNLM"/>
    </source>
</evidence>
<proteinExistence type="predicted"/>
<organism evidence="1 2">
    <name type="scientific">Thalassoglobus polymorphus</name>
    <dbReference type="NCBI Taxonomy" id="2527994"/>
    <lineage>
        <taxon>Bacteria</taxon>
        <taxon>Pseudomonadati</taxon>
        <taxon>Planctomycetota</taxon>
        <taxon>Planctomycetia</taxon>
        <taxon>Planctomycetales</taxon>
        <taxon>Planctomycetaceae</taxon>
        <taxon>Thalassoglobus</taxon>
    </lineage>
</organism>
<gene>
    <name evidence="1" type="ORF">Mal48_39050</name>
</gene>
<reference evidence="1 2" key="1">
    <citation type="submission" date="2019-02" db="EMBL/GenBank/DDBJ databases">
        <title>Deep-cultivation of Planctomycetes and their phenomic and genomic characterization uncovers novel biology.</title>
        <authorList>
            <person name="Wiegand S."/>
            <person name="Jogler M."/>
            <person name="Boedeker C."/>
            <person name="Pinto D."/>
            <person name="Vollmers J."/>
            <person name="Rivas-Marin E."/>
            <person name="Kohn T."/>
            <person name="Peeters S.H."/>
            <person name="Heuer A."/>
            <person name="Rast P."/>
            <person name="Oberbeckmann S."/>
            <person name="Bunk B."/>
            <person name="Jeske O."/>
            <person name="Meyerdierks A."/>
            <person name="Storesund J.E."/>
            <person name="Kallscheuer N."/>
            <person name="Luecker S."/>
            <person name="Lage O.M."/>
            <person name="Pohl T."/>
            <person name="Merkel B.J."/>
            <person name="Hornburger P."/>
            <person name="Mueller R.-W."/>
            <person name="Bruemmer F."/>
            <person name="Labrenz M."/>
            <person name="Spormann A.M."/>
            <person name="Op den Camp H."/>
            <person name="Overmann J."/>
            <person name="Amann R."/>
            <person name="Jetten M.S.M."/>
            <person name="Mascher T."/>
            <person name="Medema M.H."/>
            <person name="Devos D.P."/>
            <person name="Kaster A.-K."/>
            <person name="Ovreas L."/>
            <person name="Rohde M."/>
            <person name="Galperin M.Y."/>
            <person name="Jogler C."/>
        </authorList>
    </citation>
    <scope>NUCLEOTIDE SEQUENCE [LARGE SCALE GENOMIC DNA]</scope>
    <source>
        <strain evidence="1 2">Mal48</strain>
    </source>
</reference>
<dbReference type="SUPFAM" id="SSF52540">
    <property type="entry name" value="P-loop containing nucleoside triphosphate hydrolases"/>
    <property type="match status" value="1"/>
</dbReference>
<dbReference type="EMBL" id="CP036267">
    <property type="protein sequence ID" value="QDT34637.1"/>
    <property type="molecule type" value="Genomic_DNA"/>
</dbReference>
<dbReference type="Gene3D" id="3.40.50.300">
    <property type="entry name" value="P-loop containing nucleotide triphosphate hydrolases"/>
    <property type="match status" value="1"/>
</dbReference>
<dbReference type="Proteomes" id="UP000315724">
    <property type="component" value="Chromosome"/>
</dbReference>
<keyword evidence="2" id="KW-1185">Reference proteome</keyword>
<evidence type="ECO:0000313" key="1">
    <source>
        <dbReference type="EMBL" id="QDT34637.1"/>
    </source>
</evidence>
<dbReference type="AlphaFoldDB" id="A0A517QSX4"/>
<evidence type="ECO:0000313" key="2">
    <source>
        <dbReference type="Proteomes" id="UP000315724"/>
    </source>
</evidence>
<dbReference type="KEGG" id="tpol:Mal48_39050"/>
<name>A0A517QSX4_9PLAN</name>
<dbReference type="Pfam" id="PF13469">
    <property type="entry name" value="Sulfotransfer_3"/>
    <property type="match status" value="1"/>
</dbReference>
<dbReference type="RefSeq" id="WP_145202889.1">
    <property type="nucleotide sequence ID" value="NZ_CP036267.1"/>
</dbReference>
<protein>
    <recommendedName>
        <fullName evidence="3">Sulfotransferase domain protein</fullName>
    </recommendedName>
</protein>
<sequence>MLNNTTTIIKKWFRWRRGAEKPIIILGNQKSGTTAIAGLLAECANLNCTLDIHEMHDGKVGRRYAKGDLQLSEIIKSCKHKFRTPIIKEPMLTFMADQVTVEFPDSTIVFIIRDPRDNIRSILNRLEIPGNLNTLNEDIVNSFPESWKDVLKGSRLGLCQESTNYIERLAERWNHALDTYDNISNNKILIRYEDFLSSKVLAIEELCRSLNLPVRRDITEIQDRQYQKKGDRDITWEEFYGHENLARIQAICSDKMTRFNYLSN</sequence>
<accession>A0A517QSX4</accession>